<reference evidence="1" key="1">
    <citation type="submission" date="2023-02" db="EMBL/GenBank/DDBJ databases">
        <title>A novel hydrolase synthesized by Rhodococcus erythropolis HQ is responsible for the detoxification of Zearalenone.</title>
        <authorList>
            <person name="Hu J."/>
            <person name="Xu J."/>
        </authorList>
    </citation>
    <scope>NUCLEOTIDE SEQUENCE</scope>
    <source>
        <strain evidence="1">HQ</strain>
    </source>
</reference>
<dbReference type="Gene3D" id="3.10.180.10">
    <property type="entry name" value="2,3-Dihydroxybiphenyl 1,2-Dioxygenase, domain 1"/>
    <property type="match status" value="1"/>
</dbReference>
<dbReference type="InterPro" id="IPR029068">
    <property type="entry name" value="Glyas_Bleomycin-R_OHBP_Dase"/>
</dbReference>
<evidence type="ECO:0000313" key="1">
    <source>
        <dbReference type="EMBL" id="MDE8649531.1"/>
    </source>
</evidence>
<dbReference type="Proteomes" id="UP001217325">
    <property type="component" value="Unassembled WGS sequence"/>
</dbReference>
<dbReference type="RefSeq" id="WP_076948869.1">
    <property type="nucleotide sequence ID" value="NZ_CP077418.1"/>
</dbReference>
<accession>A0AAW6LVN8</accession>
<gene>
    <name evidence="1" type="ORF">PXH69_31645</name>
</gene>
<dbReference type="SUPFAM" id="SSF54593">
    <property type="entry name" value="Glyoxalase/Bleomycin resistance protein/Dihydroxybiphenyl dioxygenase"/>
    <property type="match status" value="1"/>
</dbReference>
<name>A0AAW6LVN8_RHOSG</name>
<proteinExistence type="predicted"/>
<organism evidence="1 2">
    <name type="scientific">Rhodococcus qingshengii</name>
    <dbReference type="NCBI Taxonomy" id="334542"/>
    <lineage>
        <taxon>Bacteria</taxon>
        <taxon>Bacillati</taxon>
        <taxon>Actinomycetota</taxon>
        <taxon>Actinomycetes</taxon>
        <taxon>Mycobacteriales</taxon>
        <taxon>Nocardiaceae</taxon>
        <taxon>Rhodococcus</taxon>
        <taxon>Rhodococcus erythropolis group</taxon>
    </lineage>
</organism>
<sequence length="133" mass="15431">MKMVKFFARIYLRKTELEAYKKFYMALQGVDRPHHEFYYEAFRLDLVAIGNIMLIAGDKADTEQFEATKLTWVVEELDDVRAYLIQAGVKIINDVKVVPSGHNMRAMLPDGTIAEYVEHNDDFKRMMAGNAYD</sequence>
<evidence type="ECO:0000313" key="2">
    <source>
        <dbReference type="Proteomes" id="UP001217325"/>
    </source>
</evidence>
<comment type="caution">
    <text evidence="1">The sequence shown here is derived from an EMBL/GenBank/DDBJ whole genome shotgun (WGS) entry which is preliminary data.</text>
</comment>
<evidence type="ECO:0008006" key="3">
    <source>
        <dbReference type="Google" id="ProtNLM"/>
    </source>
</evidence>
<dbReference type="AlphaFoldDB" id="A0AAW6LVN8"/>
<protein>
    <recommendedName>
        <fullName evidence="3">VOC family protein</fullName>
    </recommendedName>
</protein>
<dbReference type="EMBL" id="JARDXE010000028">
    <property type="protein sequence ID" value="MDE8649531.1"/>
    <property type="molecule type" value="Genomic_DNA"/>
</dbReference>